<accession>A0A662Z8Z5</accession>
<evidence type="ECO:0000313" key="3">
    <source>
        <dbReference type="EMBL" id="SFJ81126.1"/>
    </source>
</evidence>
<keyword evidence="4" id="KW-1185">Reference proteome</keyword>
<gene>
    <name evidence="3" type="ORF">SAMN04487865_100310</name>
</gene>
<organism evidence="3 4">
    <name type="scientific">Succinivibrio dextrinosolvens</name>
    <dbReference type="NCBI Taxonomy" id="83771"/>
    <lineage>
        <taxon>Bacteria</taxon>
        <taxon>Pseudomonadati</taxon>
        <taxon>Pseudomonadota</taxon>
        <taxon>Gammaproteobacteria</taxon>
        <taxon>Aeromonadales</taxon>
        <taxon>Succinivibrionaceae</taxon>
        <taxon>Succinivibrio</taxon>
    </lineage>
</organism>
<feature type="chain" id="PRO_5024858657" description="7(1) septoil knot domain-containing protein" evidence="1">
    <location>
        <begin position="21"/>
        <end position="126"/>
    </location>
</feature>
<dbReference type="InterPro" id="IPR046148">
    <property type="entry name" value="Septknot"/>
</dbReference>
<name>A0A662Z8Z5_9GAMM</name>
<evidence type="ECO:0000259" key="2">
    <source>
        <dbReference type="Pfam" id="PF19647"/>
    </source>
</evidence>
<keyword evidence="1" id="KW-0732">Signal</keyword>
<feature type="signal peptide" evidence="1">
    <location>
        <begin position="1"/>
        <end position="20"/>
    </location>
</feature>
<sequence>MKLLKIALITLLALSSTSLAGKLDTCSFKGIPLYGKEKVVDAFADIKVEVVNAFSDLDVQTVDAFADSCGKWQFVDAFPDFKVQFVNVFGDIKYVLLTRFLELNSFVKAQNLMQSNKYHIRRIRYE</sequence>
<dbReference type="EMBL" id="FOSF01000003">
    <property type="protein sequence ID" value="SFJ81126.1"/>
    <property type="molecule type" value="Genomic_DNA"/>
</dbReference>
<protein>
    <recommendedName>
        <fullName evidence="2">7(1) septoil knot domain-containing protein</fullName>
    </recommendedName>
</protein>
<reference evidence="3 4" key="1">
    <citation type="submission" date="2016-10" db="EMBL/GenBank/DDBJ databases">
        <authorList>
            <person name="Varghese N."/>
            <person name="Submissions S."/>
        </authorList>
    </citation>
    <scope>NUCLEOTIDE SEQUENCE [LARGE SCALE GENOMIC DNA]</scope>
    <source>
        <strain evidence="3 4">22B</strain>
    </source>
</reference>
<dbReference type="AlphaFoldDB" id="A0A662Z8Z5"/>
<dbReference type="RefSeq" id="WP_074838578.1">
    <property type="nucleotide sequence ID" value="NZ_CP047056.1"/>
</dbReference>
<dbReference type="Proteomes" id="UP000243374">
    <property type="component" value="Unassembled WGS sequence"/>
</dbReference>
<dbReference type="Pfam" id="PF19647">
    <property type="entry name" value="Septknot"/>
    <property type="match status" value="1"/>
</dbReference>
<proteinExistence type="predicted"/>
<evidence type="ECO:0000313" key="4">
    <source>
        <dbReference type="Proteomes" id="UP000243374"/>
    </source>
</evidence>
<feature type="domain" description="7(1) septoil knot" evidence="2">
    <location>
        <begin position="30"/>
        <end position="93"/>
    </location>
</feature>
<evidence type="ECO:0000256" key="1">
    <source>
        <dbReference type="SAM" id="SignalP"/>
    </source>
</evidence>